<dbReference type="HAMAP" id="MF_02019">
    <property type="entry name" value="MurF"/>
    <property type="match status" value="1"/>
</dbReference>
<feature type="binding site" evidence="10">
    <location>
        <begin position="107"/>
        <end position="113"/>
    </location>
    <ligand>
        <name>ATP</name>
        <dbReference type="ChEBI" id="CHEBI:30616"/>
    </ligand>
</feature>
<dbReference type="Gene3D" id="3.90.190.20">
    <property type="entry name" value="Mur ligase, C-terminal domain"/>
    <property type="match status" value="1"/>
</dbReference>
<dbReference type="SUPFAM" id="SSF53623">
    <property type="entry name" value="MurD-like peptide ligases, catalytic domain"/>
    <property type="match status" value="1"/>
</dbReference>
<evidence type="ECO:0000256" key="7">
    <source>
        <dbReference type="ARBA" id="ARBA00022984"/>
    </source>
</evidence>
<dbReference type="Pfam" id="PF01225">
    <property type="entry name" value="Mur_ligase"/>
    <property type="match status" value="1"/>
</dbReference>
<comment type="subcellular location">
    <subcellularLocation>
        <location evidence="10 11">Cytoplasm</location>
    </subcellularLocation>
</comment>
<keyword evidence="8 10" id="KW-0131">Cell cycle</keyword>
<dbReference type="AlphaFoldDB" id="A0AAP2GFR7"/>
<dbReference type="SUPFAM" id="SSF63418">
    <property type="entry name" value="MurE/MurF N-terminal domain"/>
    <property type="match status" value="1"/>
</dbReference>
<protein>
    <recommendedName>
        <fullName evidence="10 11">UDP-N-acetylmuramoyl-tripeptide--D-alanyl-D-alanine ligase</fullName>
        <ecNumber evidence="10 11">6.3.2.10</ecNumber>
    </recommendedName>
    <alternativeName>
        <fullName evidence="10">D-alanyl-D-alanine-adding enzyme</fullName>
    </alternativeName>
</protein>
<dbReference type="NCBIfam" id="NF008041">
    <property type="entry name" value="PRK10773.1"/>
    <property type="match status" value="1"/>
</dbReference>
<dbReference type="InterPro" id="IPR013221">
    <property type="entry name" value="Mur_ligase_cen"/>
</dbReference>
<evidence type="ECO:0000259" key="14">
    <source>
        <dbReference type="Pfam" id="PF08245"/>
    </source>
</evidence>
<comment type="pathway">
    <text evidence="10 11">Cell wall biogenesis; peptidoglycan biosynthesis.</text>
</comment>
<dbReference type="GO" id="GO:0051301">
    <property type="term" value="P:cell division"/>
    <property type="evidence" value="ECO:0007669"/>
    <property type="project" value="UniProtKB-KW"/>
</dbReference>
<evidence type="ECO:0000313" key="16">
    <source>
        <dbReference type="EMBL" id="RJL66815.1"/>
    </source>
</evidence>
<dbReference type="Gene3D" id="3.40.1390.10">
    <property type="entry name" value="MurE/MurF, N-terminal domain"/>
    <property type="match status" value="1"/>
</dbReference>
<dbReference type="InterPro" id="IPR005863">
    <property type="entry name" value="UDP-N-AcMur_synth"/>
</dbReference>
<evidence type="ECO:0000259" key="13">
    <source>
        <dbReference type="Pfam" id="PF02875"/>
    </source>
</evidence>
<dbReference type="InterPro" id="IPR000713">
    <property type="entry name" value="Mur_ligase_N"/>
</dbReference>
<dbReference type="EMBL" id="QESZ01000017">
    <property type="protein sequence ID" value="PWD72940.1"/>
    <property type="molecule type" value="Genomic_DNA"/>
</dbReference>
<evidence type="ECO:0000256" key="8">
    <source>
        <dbReference type="ARBA" id="ARBA00023306"/>
    </source>
</evidence>
<dbReference type="NCBIfam" id="TIGR01143">
    <property type="entry name" value="murF"/>
    <property type="match status" value="1"/>
</dbReference>
<dbReference type="EMBL" id="QZDO01000079">
    <property type="protein sequence ID" value="RJL66815.1"/>
    <property type="molecule type" value="Genomic_DNA"/>
</dbReference>
<keyword evidence="1 10" id="KW-0963">Cytoplasm</keyword>
<keyword evidence="3 10" id="KW-0132">Cell division</keyword>
<evidence type="ECO:0000256" key="5">
    <source>
        <dbReference type="ARBA" id="ARBA00022840"/>
    </source>
</evidence>
<keyword evidence="6 10" id="KW-0133">Cell shape</keyword>
<dbReference type="GO" id="GO:0009252">
    <property type="term" value="P:peptidoglycan biosynthetic process"/>
    <property type="evidence" value="ECO:0007669"/>
    <property type="project" value="UniProtKB-UniRule"/>
</dbReference>
<dbReference type="PANTHER" id="PTHR43024">
    <property type="entry name" value="UDP-N-ACETYLMURAMOYL-TRIPEPTIDE--D-ALANYL-D-ALANINE LIGASE"/>
    <property type="match status" value="1"/>
</dbReference>
<comment type="catalytic activity">
    <reaction evidence="10 11">
        <text>D-alanyl-D-alanine + UDP-N-acetyl-alpha-D-muramoyl-L-alanyl-gamma-D-glutamyl-meso-2,6-diaminopimelate + ATP = UDP-N-acetyl-alpha-D-muramoyl-L-alanyl-gamma-D-glutamyl-meso-2,6-diaminopimeloyl-D-alanyl-D-alanine + ADP + phosphate + H(+)</text>
        <dbReference type="Rhea" id="RHEA:28374"/>
        <dbReference type="ChEBI" id="CHEBI:15378"/>
        <dbReference type="ChEBI" id="CHEBI:30616"/>
        <dbReference type="ChEBI" id="CHEBI:43474"/>
        <dbReference type="ChEBI" id="CHEBI:57822"/>
        <dbReference type="ChEBI" id="CHEBI:61386"/>
        <dbReference type="ChEBI" id="CHEBI:83905"/>
        <dbReference type="ChEBI" id="CHEBI:456216"/>
        <dbReference type="EC" id="6.3.2.10"/>
    </reaction>
</comment>
<dbReference type="SUPFAM" id="SSF53244">
    <property type="entry name" value="MurD-like peptide ligases, peptide-binding domain"/>
    <property type="match status" value="1"/>
</dbReference>
<evidence type="ECO:0000313" key="15">
    <source>
        <dbReference type="EMBL" id="PWD72940.1"/>
    </source>
</evidence>
<feature type="domain" description="Mur ligase central" evidence="14">
    <location>
        <begin position="106"/>
        <end position="293"/>
    </location>
</feature>
<dbReference type="RefSeq" id="WP_024107280.1">
    <property type="nucleotide sequence ID" value="NZ_CP031560.1"/>
</dbReference>
<dbReference type="PANTHER" id="PTHR43024:SF1">
    <property type="entry name" value="UDP-N-ACETYLMURAMOYL-TRIPEPTIDE--D-ALANYL-D-ALANINE LIGASE"/>
    <property type="match status" value="1"/>
</dbReference>
<keyword evidence="5 10" id="KW-0067">ATP-binding</keyword>
<reference evidence="16 18" key="2">
    <citation type="submission" date="2018-09" db="EMBL/GenBank/DDBJ databases">
        <title>Phylogenetic diversity of Pectobacterium and Dickeya strains causing blackleg disease of potato in Morocco.</title>
        <authorList>
            <person name="Oulghazi S."/>
            <person name="Moumni M."/>
            <person name="Faure D."/>
        </authorList>
    </citation>
    <scope>NUCLEOTIDE SEQUENCE [LARGE SCALE GENOMIC DNA]</scope>
    <source>
        <strain evidence="16 18">S4.16.03.LID</strain>
    </source>
</reference>
<evidence type="ECO:0000256" key="10">
    <source>
        <dbReference type="HAMAP-Rule" id="MF_02019"/>
    </source>
</evidence>
<dbReference type="Proteomes" id="UP000266633">
    <property type="component" value="Unassembled WGS sequence"/>
</dbReference>
<comment type="similarity">
    <text evidence="10">Belongs to the MurCDEF family. MurF subfamily.</text>
</comment>
<name>A0AAP2GFR7_9GAMM</name>
<dbReference type="GO" id="GO:0008360">
    <property type="term" value="P:regulation of cell shape"/>
    <property type="evidence" value="ECO:0007669"/>
    <property type="project" value="UniProtKB-KW"/>
</dbReference>
<evidence type="ECO:0000256" key="4">
    <source>
        <dbReference type="ARBA" id="ARBA00022741"/>
    </source>
</evidence>
<dbReference type="GeneID" id="49323628"/>
<gene>
    <name evidence="10" type="primary">murF</name>
    <name evidence="16" type="ORF">D5077_20060</name>
    <name evidence="15" type="ORF">DF213_12360</name>
</gene>
<dbReference type="Gene3D" id="3.40.1190.10">
    <property type="entry name" value="Mur-like, catalytic domain"/>
    <property type="match status" value="1"/>
</dbReference>
<dbReference type="InterPro" id="IPR036615">
    <property type="entry name" value="Mur_ligase_C_dom_sf"/>
</dbReference>
<dbReference type="InterPro" id="IPR035911">
    <property type="entry name" value="MurE/MurF_N"/>
</dbReference>
<dbReference type="GO" id="GO:0005524">
    <property type="term" value="F:ATP binding"/>
    <property type="evidence" value="ECO:0007669"/>
    <property type="project" value="UniProtKB-UniRule"/>
</dbReference>
<keyword evidence="2 10" id="KW-0436">Ligase</keyword>
<evidence type="ECO:0000256" key="6">
    <source>
        <dbReference type="ARBA" id="ARBA00022960"/>
    </source>
</evidence>
<dbReference type="GO" id="GO:0047480">
    <property type="term" value="F:UDP-N-acetylmuramoyl-tripeptide-D-alanyl-D-alanine ligase activity"/>
    <property type="evidence" value="ECO:0007669"/>
    <property type="project" value="UniProtKB-UniRule"/>
</dbReference>
<evidence type="ECO:0000259" key="12">
    <source>
        <dbReference type="Pfam" id="PF01225"/>
    </source>
</evidence>
<evidence type="ECO:0000256" key="3">
    <source>
        <dbReference type="ARBA" id="ARBA00022618"/>
    </source>
</evidence>
<sequence>MIRVSLRQLADVLGARLVGEDLTISEVSTDTRKLTTGCLFVALRGEKFDAHDYAADAVNHGAAALLVSKHLPIEVPQLVVDDTRLALGTMAGWVRQQSRARVVALTGSSGKTSVKEMTAAILRQCGNVLYTAGNFNNDIGVPLTLFRLAPEHDYAVIELGANHIGEIAYTTAMVRPEAALVNNLAAAHLEGFGSLDGVAQAKGEIFSGLPAQGVAIVNADSHDEARWHDALTGKTRWRFSPQARAGVDFYASDVGISERGTDFVLHTPAGAVAVTLPLPGRHNIANALAAAALSLAVGAPLDAVKTGLAQLQAVPGRLFPIALAPGKLLLDDSYNANVGSMTAAAQVLAEMPGYRVMVVGDMAELGLGAQACHRQVGEAARKANIDKVLSVGTLSAFIGDVSGAGEHFDNKTALIDRLRTLVTQHNTITVLIKGSRSAAMEQVVHALQENATC</sequence>
<evidence type="ECO:0000256" key="2">
    <source>
        <dbReference type="ARBA" id="ARBA00022598"/>
    </source>
</evidence>
<comment type="function">
    <text evidence="10 11">Involved in cell wall formation. Catalyzes the final step in the synthesis of UDP-N-acetylmuramoyl-pentapeptide, the precursor of murein.</text>
</comment>
<keyword evidence="18" id="KW-1185">Reference proteome</keyword>
<accession>A0AAP2GFR7</accession>
<comment type="caution">
    <text evidence="15">The sequence shown here is derived from an EMBL/GenBank/DDBJ whole genome shotgun (WGS) entry which is preliminary data.</text>
</comment>
<dbReference type="InterPro" id="IPR051046">
    <property type="entry name" value="MurCDEF_CellWall_CoF430Synth"/>
</dbReference>
<dbReference type="GO" id="GO:0071555">
    <property type="term" value="P:cell wall organization"/>
    <property type="evidence" value="ECO:0007669"/>
    <property type="project" value="UniProtKB-KW"/>
</dbReference>
<evidence type="ECO:0000256" key="11">
    <source>
        <dbReference type="RuleBase" id="RU004136"/>
    </source>
</evidence>
<evidence type="ECO:0000256" key="9">
    <source>
        <dbReference type="ARBA" id="ARBA00023316"/>
    </source>
</evidence>
<keyword evidence="7 10" id="KW-0573">Peptidoglycan synthesis</keyword>
<dbReference type="Pfam" id="PF02875">
    <property type="entry name" value="Mur_ligase_C"/>
    <property type="match status" value="1"/>
</dbReference>
<reference evidence="15 17" key="1">
    <citation type="submission" date="2018-05" db="EMBL/GenBank/DDBJ databases">
        <title>Genomic diversity of pathogens causing Blackleg of Potato in Pakistan.</title>
        <authorList>
            <person name="Sarfraz S."/>
            <person name="Riaz K."/>
            <person name="Oulghazi S."/>
            <person name="Cigna J."/>
            <person name="Sahi S.T."/>
            <person name="Khan S.H."/>
            <person name="Hameed A."/>
            <person name="Faure D."/>
        </authorList>
    </citation>
    <scope>NUCLEOTIDE SEQUENCE [LARGE SCALE GENOMIC DNA]</scope>
    <source>
        <strain evidence="15 17">SS70</strain>
    </source>
</reference>
<dbReference type="Proteomes" id="UP000245055">
    <property type="component" value="Unassembled WGS sequence"/>
</dbReference>
<dbReference type="GO" id="GO:0005737">
    <property type="term" value="C:cytoplasm"/>
    <property type="evidence" value="ECO:0007669"/>
    <property type="project" value="UniProtKB-SubCell"/>
</dbReference>
<feature type="domain" description="Mur ligase C-terminal" evidence="13">
    <location>
        <begin position="326"/>
        <end position="436"/>
    </location>
</feature>
<proteinExistence type="inferred from homology"/>
<keyword evidence="4 10" id="KW-0547">Nucleotide-binding</keyword>
<keyword evidence="9 10" id="KW-0961">Cell wall biogenesis/degradation</keyword>
<dbReference type="EC" id="6.3.2.10" evidence="10 11"/>
<evidence type="ECO:0000313" key="18">
    <source>
        <dbReference type="Proteomes" id="UP000266633"/>
    </source>
</evidence>
<evidence type="ECO:0000313" key="17">
    <source>
        <dbReference type="Proteomes" id="UP000245055"/>
    </source>
</evidence>
<organism evidence="15 17">
    <name type="scientific">Dickeya dianthicola</name>
    <dbReference type="NCBI Taxonomy" id="204039"/>
    <lineage>
        <taxon>Bacteria</taxon>
        <taxon>Pseudomonadati</taxon>
        <taxon>Pseudomonadota</taxon>
        <taxon>Gammaproteobacteria</taxon>
        <taxon>Enterobacterales</taxon>
        <taxon>Pectobacteriaceae</taxon>
        <taxon>Dickeya</taxon>
    </lineage>
</organism>
<dbReference type="InterPro" id="IPR004101">
    <property type="entry name" value="Mur_ligase_C"/>
</dbReference>
<evidence type="ECO:0000256" key="1">
    <source>
        <dbReference type="ARBA" id="ARBA00022490"/>
    </source>
</evidence>
<feature type="domain" description="Mur ligase N-terminal catalytic" evidence="12">
    <location>
        <begin position="24"/>
        <end position="72"/>
    </location>
</feature>
<dbReference type="InterPro" id="IPR036565">
    <property type="entry name" value="Mur-like_cat_sf"/>
</dbReference>
<dbReference type="Pfam" id="PF08245">
    <property type="entry name" value="Mur_ligase_M"/>
    <property type="match status" value="1"/>
</dbReference>